<protein>
    <submittedName>
        <fullName evidence="2">Uncharacterized protein</fullName>
    </submittedName>
</protein>
<dbReference type="EMBL" id="JARQWQ010000091">
    <property type="protein sequence ID" value="KAK2551983.1"/>
    <property type="molecule type" value="Genomic_DNA"/>
</dbReference>
<dbReference type="PANTHER" id="PTHR33244">
    <property type="entry name" value="INTEGRASE CATALYTIC DOMAIN-CONTAINING PROTEIN-RELATED"/>
    <property type="match status" value="1"/>
</dbReference>
<accession>A0AAD9PZR7</accession>
<feature type="compositionally biased region" description="Basic and acidic residues" evidence="1">
    <location>
        <begin position="179"/>
        <end position="192"/>
    </location>
</feature>
<comment type="caution">
    <text evidence="2">The sequence shown here is derived from an EMBL/GenBank/DDBJ whole genome shotgun (WGS) entry which is preliminary data.</text>
</comment>
<evidence type="ECO:0000313" key="3">
    <source>
        <dbReference type="Proteomes" id="UP001249851"/>
    </source>
</evidence>
<evidence type="ECO:0000256" key="1">
    <source>
        <dbReference type="SAM" id="MobiDB-lite"/>
    </source>
</evidence>
<name>A0AAD9PZR7_ACRCE</name>
<proteinExistence type="predicted"/>
<dbReference type="Proteomes" id="UP001249851">
    <property type="component" value="Unassembled WGS sequence"/>
</dbReference>
<reference evidence="2" key="1">
    <citation type="journal article" date="2023" name="G3 (Bethesda)">
        <title>Whole genome assembly and annotation of the endangered Caribbean coral Acropora cervicornis.</title>
        <authorList>
            <person name="Selwyn J.D."/>
            <person name="Vollmer S.V."/>
        </authorList>
    </citation>
    <scope>NUCLEOTIDE SEQUENCE</scope>
    <source>
        <strain evidence="2">K2</strain>
    </source>
</reference>
<organism evidence="2 3">
    <name type="scientific">Acropora cervicornis</name>
    <name type="common">Staghorn coral</name>
    <dbReference type="NCBI Taxonomy" id="6130"/>
    <lineage>
        <taxon>Eukaryota</taxon>
        <taxon>Metazoa</taxon>
        <taxon>Cnidaria</taxon>
        <taxon>Anthozoa</taxon>
        <taxon>Hexacorallia</taxon>
        <taxon>Scleractinia</taxon>
        <taxon>Astrocoeniina</taxon>
        <taxon>Acroporidae</taxon>
        <taxon>Acropora</taxon>
    </lineage>
</organism>
<feature type="region of interest" description="Disordered" evidence="1">
    <location>
        <begin position="131"/>
        <end position="192"/>
    </location>
</feature>
<reference evidence="2" key="2">
    <citation type="journal article" date="2023" name="Science">
        <title>Genomic signatures of disease resistance in endangered staghorn corals.</title>
        <authorList>
            <person name="Vollmer S.V."/>
            <person name="Selwyn J.D."/>
            <person name="Despard B.A."/>
            <person name="Roesel C.L."/>
        </authorList>
    </citation>
    <scope>NUCLEOTIDE SEQUENCE</scope>
    <source>
        <strain evidence="2">K2</strain>
    </source>
</reference>
<gene>
    <name evidence="2" type="ORF">P5673_026989</name>
</gene>
<sequence>MKCRAAGVSEFQALLDCRNTPSEGMDTSPAQRLFGRHCKTLLPSSGTLLMPEFSLHNDAAELCARKERRRKYFNRGKHVLCPVKAGEAIRARSPTGTWTLAECLREVAPRSYEVLVDGAVRRRNRKDIWATAASPDPDPETPLFGPASAPVEADCVGEPALPSSVHEDSAQPLRRSTRERRPPEHFKDFILS</sequence>
<dbReference type="PANTHER" id="PTHR33244:SF3">
    <property type="entry name" value="PEPTIDASE A2 DOMAIN-CONTAINING PROTEIN"/>
    <property type="match status" value="1"/>
</dbReference>
<dbReference type="AlphaFoldDB" id="A0AAD9PZR7"/>
<evidence type="ECO:0000313" key="2">
    <source>
        <dbReference type="EMBL" id="KAK2551983.1"/>
    </source>
</evidence>
<keyword evidence="3" id="KW-1185">Reference proteome</keyword>